<dbReference type="AlphaFoldDB" id="A0A6A5Z5Q9"/>
<protein>
    <submittedName>
        <fullName evidence="2">Uncharacterized protein</fullName>
    </submittedName>
</protein>
<keyword evidence="3" id="KW-1185">Reference proteome</keyword>
<feature type="compositionally biased region" description="Polar residues" evidence="1">
    <location>
        <begin position="165"/>
        <end position="175"/>
    </location>
</feature>
<evidence type="ECO:0000313" key="2">
    <source>
        <dbReference type="EMBL" id="KAF2114685.1"/>
    </source>
</evidence>
<feature type="compositionally biased region" description="Polar residues" evidence="1">
    <location>
        <begin position="1"/>
        <end position="12"/>
    </location>
</feature>
<reference evidence="2" key="1">
    <citation type="journal article" date="2020" name="Stud. Mycol.">
        <title>101 Dothideomycetes genomes: a test case for predicting lifestyles and emergence of pathogens.</title>
        <authorList>
            <person name="Haridas S."/>
            <person name="Albert R."/>
            <person name="Binder M."/>
            <person name="Bloem J."/>
            <person name="Labutti K."/>
            <person name="Salamov A."/>
            <person name="Andreopoulos B."/>
            <person name="Baker S."/>
            <person name="Barry K."/>
            <person name="Bills G."/>
            <person name="Bluhm B."/>
            <person name="Cannon C."/>
            <person name="Castanera R."/>
            <person name="Culley D."/>
            <person name="Daum C."/>
            <person name="Ezra D."/>
            <person name="Gonzalez J."/>
            <person name="Henrissat B."/>
            <person name="Kuo A."/>
            <person name="Liang C."/>
            <person name="Lipzen A."/>
            <person name="Lutzoni F."/>
            <person name="Magnuson J."/>
            <person name="Mondo S."/>
            <person name="Nolan M."/>
            <person name="Ohm R."/>
            <person name="Pangilinan J."/>
            <person name="Park H.-J."/>
            <person name="Ramirez L."/>
            <person name="Alfaro M."/>
            <person name="Sun H."/>
            <person name="Tritt A."/>
            <person name="Yoshinaga Y."/>
            <person name="Zwiers L.-H."/>
            <person name="Turgeon B."/>
            <person name="Goodwin S."/>
            <person name="Spatafora J."/>
            <person name="Crous P."/>
            <person name="Grigoriev I."/>
        </authorList>
    </citation>
    <scope>NUCLEOTIDE SEQUENCE</scope>
    <source>
        <strain evidence="2">CBS 627.86</strain>
    </source>
</reference>
<evidence type="ECO:0000313" key="3">
    <source>
        <dbReference type="Proteomes" id="UP000799770"/>
    </source>
</evidence>
<organism evidence="2 3">
    <name type="scientific">Lophiotrema nucula</name>
    <dbReference type="NCBI Taxonomy" id="690887"/>
    <lineage>
        <taxon>Eukaryota</taxon>
        <taxon>Fungi</taxon>
        <taxon>Dikarya</taxon>
        <taxon>Ascomycota</taxon>
        <taxon>Pezizomycotina</taxon>
        <taxon>Dothideomycetes</taxon>
        <taxon>Pleosporomycetidae</taxon>
        <taxon>Pleosporales</taxon>
        <taxon>Lophiotremataceae</taxon>
        <taxon>Lophiotrema</taxon>
    </lineage>
</organism>
<accession>A0A6A5Z5Q9</accession>
<evidence type="ECO:0000256" key="1">
    <source>
        <dbReference type="SAM" id="MobiDB-lite"/>
    </source>
</evidence>
<sequence length="175" mass="18765">MATAGLSNSTSPREAHGPSAEPHRMRKRPSASGALKTTRFDIHTQRRPKARVPLKQLIPPPNSSPSPSRACHRRTWRTPALKPERSPPPLMTEATQRSNGARPPSMTAPVATAQENDTDVSNAPKSSPTPKDKDKAATVPASDAPTKTPKKRRKVNHGKGELLCTPNSVNGPANS</sequence>
<proteinExistence type="predicted"/>
<feature type="compositionally biased region" description="Basic residues" evidence="1">
    <location>
        <begin position="148"/>
        <end position="157"/>
    </location>
</feature>
<feature type="compositionally biased region" description="Polar residues" evidence="1">
    <location>
        <begin position="113"/>
        <end position="123"/>
    </location>
</feature>
<dbReference type="EMBL" id="ML977325">
    <property type="protein sequence ID" value="KAF2114685.1"/>
    <property type="molecule type" value="Genomic_DNA"/>
</dbReference>
<dbReference type="Proteomes" id="UP000799770">
    <property type="component" value="Unassembled WGS sequence"/>
</dbReference>
<feature type="region of interest" description="Disordered" evidence="1">
    <location>
        <begin position="1"/>
        <end position="175"/>
    </location>
</feature>
<gene>
    <name evidence="2" type="ORF">BDV96DRAFT_103979</name>
</gene>
<name>A0A6A5Z5Q9_9PLEO</name>